<keyword evidence="2" id="KW-1003">Cell membrane</keyword>
<evidence type="ECO:0000256" key="3">
    <source>
        <dbReference type="ARBA" id="ARBA00022692"/>
    </source>
</evidence>
<evidence type="ECO:0000313" key="7">
    <source>
        <dbReference type="EMBL" id="QHG09611.1"/>
    </source>
</evidence>
<evidence type="ECO:0000256" key="5">
    <source>
        <dbReference type="ARBA" id="ARBA00023136"/>
    </source>
</evidence>
<evidence type="ECO:0000256" key="1">
    <source>
        <dbReference type="ARBA" id="ARBA00004651"/>
    </source>
</evidence>
<comment type="subcellular location">
    <subcellularLocation>
        <location evidence="1">Cell membrane</location>
        <topology evidence="1">Multi-pass membrane protein</topology>
    </subcellularLocation>
</comment>
<evidence type="ECO:0000256" key="4">
    <source>
        <dbReference type="ARBA" id="ARBA00022989"/>
    </source>
</evidence>
<reference evidence="7" key="1">
    <citation type="journal article" date="2020" name="Microbiol. Resour. Announc.">
        <title>Complete Genome Sequence of Moraxella osloensis Strain YV1, Isolated from an Australian Wastewater Treatment Plant.</title>
        <authorList>
            <person name="Batinovic S."/>
            <person name="Rice D.T.F."/>
            <person name="Seviour R.J."/>
            <person name="Petrovski S."/>
        </authorList>
    </citation>
    <scope>NUCLEOTIDE SEQUENCE</scope>
    <source>
        <strain evidence="7">YV1</strain>
    </source>
</reference>
<organism evidence="7">
    <name type="scientific">Faucicola osloensis</name>
    <name type="common">Moraxella osloensis</name>
    <dbReference type="NCBI Taxonomy" id="34062"/>
    <lineage>
        <taxon>Bacteria</taxon>
        <taxon>Pseudomonadati</taxon>
        <taxon>Pseudomonadota</taxon>
        <taxon>Gammaproteobacteria</taxon>
        <taxon>Moraxellales</taxon>
        <taxon>Moraxellaceae</taxon>
        <taxon>Faucicola</taxon>
    </lineage>
</organism>
<accession>A0A6P1KE59</accession>
<feature type="transmembrane region" description="Helical" evidence="6">
    <location>
        <begin position="36"/>
        <end position="53"/>
    </location>
</feature>
<sequence length="162" mass="18381">MKRAMNLPTFQQLLPHKLLRHKLLPHKIDSMLQQPLVKILLQITLIGVVWGAADILKELFNLPMSSGIVGLFLMLGLLLTGVIKLNWVNVGAKFILGELVLLFIPLMMSITQYQQLFFAKGWQLMITIVVSTALVMLSSAITFMLGNRVKRALYRRTHHAHQ</sequence>
<dbReference type="Pfam" id="PF03788">
    <property type="entry name" value="LrgA"/>
    <property type="match status" value="1"/>
</dbReference>
<keyword evidence="5 6" id="KW-0472">Membrane</keyword>
<dbReference type="PANTHER" id="PTHR33931">
    <property type="entry name" value="HOLIN-LIKE PROTEIN CIDA-RELATED"/>
    <property type="match status" value="1"/>
</dbReference>
<keyword evidence="4 6" id="KW-1133">Transmembrane helix</keyword>
<protein>
    <submittedName>
        <fullName evidence="7">CidA/LrgA family protein</fullName>
    </submittedName>
</protein>
<feature type="transmembrane region" description="Helical" evidence="6">
    <location>
        <begin position="59"/>
        <end position="83"/>
    </location>
</feature>
<dbReference type="EMBL" id="CP047226">
    <property type="protein sequence ID" value="QHG09611.1"/>
    <property type="molecule type" value="Genomic_DNA"/>
</dbReference>
<name>A0A6P1KE59_FAUOS</name>
<feature type="transmembrane region" description="Helical" evidence="6">
    <location>
        <begin position="122"/>
        <end position="146"/>
    </location>
</feature>
<feature type="transmembrane region" description="Helical" evidence="6">
    <location>
        <begin position="90"/>
        <end position="110"/>
    </location>
</feature>
<evidence type="ECO:0000256" key="2">
    <source>
        <dbReference type="ARBA" id="ARBA00022475"/>
    </source>
</evidence>
<dbReference type="InterPro" id="IPR005538">
    <property type="entry name" value="LrgA/CidA"/>
</dbReference>
<gene>
    <name evidence="7" type="ORF">GSF12_06720</name>
</gene>
<dbReference type="GO" id="GO:0005886">
    <property type="term" value="C:plasma membrane"/>
    <property type="evidence" value="ECO:0007669"/>
    <property type="project" value="UniProtKB-SubCell"/>
</dbReference>
<dbReference type="AlphaFoldDB" id="A0A6P1KE59"/>
<proteinExistence type="predicted"/>
<keyword evidence="3 6" id="KW-0812">Transmembrane</keyword>
<dbReference type="PANTHER" id="PTHR33931:SF2">
    <property type="entry name" value="HOLIN-LIKE PROTEIN CIDA"/>
    <property type="match status" value="1"/>
</dbReference>
<evidence type="ECO:0000256" key="6">
    <source>
        <dbReference type="SAM" id="Phobius"/>
    </source>
</evidence>